<evidence type="ECO:0000313" key="11">
    <source>
        <dbReference type="Proteomes" id="UP000807306"/>
    </source>
</evidence>
<dbReference type="OrthoDB" id="1658at2759"/>
<accession>A0A9P6EMB3</accession>
<organism evidence="10 11">
    <name type="scientific">Crepidotus variabilis</name>
    <dbReference type="NCBI Taxonomy" id="179855"/>
    <lineage>
        <taxon>Eukaryota</taxon>
        <taxon>Fungi</taxon>
        <taxon>Dikarya</taxon>
        <taxon>Basidiomycota</taxon>
        <taxon>Agaricomycotina</taxon>
        <taxon>Agaricomycetes</taxon>
        <taxon>Agaricomycetidae</taxon>
        <taxon>Agaricales</taxon>
        <taxon>Agaricineae</taxon>
        <taxon>Crepidotaceae</taxon>
        <taxon>Crepidotus</taxon>
    </lineage>
</organism>
<keyword evidence="4 9" id="KW-0637">Prenyltransferase</keyword>
<keyword evidence="11" id="KW-1185">Reference proteome</keyword>
<sequence>MHGIRRVRQTQEERQASKRKELAKIEEFNALTQRILARKKGNDWSDEAFQLTTKLLQINPEFYTLWNYRRNILLKGKFPNSSPEQVHELLEDELSMTMTALKVRPKVYWIWNHRMWCLEHIPKGPASDGEPGADGWKQVVWNKELFVVEKMLDADSRNFQAWNYRRFVLASMPTPRSESSELAYTSKKIEANFSNFSAWHQRSKTLTSLWAQGKLDESKSREAEFELLRNAMYTDPNDQSVWMYHRWLVGTGGGKDVLEREISAIQELLDEQPDSKWCMESIVHYKRLLLNNYAKDVDTQHLTRDCKDLLERLETLDPMRRLRYRELAGEIGPSTS</sequence>
<dbReference type="PANTHER" id="PTHR11129">
    <property type="entry name" value="PROTEIN FARNESYLTRANSFERASE ALPHA SUBUNIT/RAB GERANYLGERANYL TRANSFERASE ALPHA SUBUNIT"/>
    <property type="match status" value="1"/>
</dbReference>
<reference evidence="10" key="1">
    <citation type="submission" date="2020-11" db="EMBL/GenBank/DDBJ databases">
        <authorList>
            <consortium name="DOE Joint Genome Institute"/>
            <person name="Ahrendt S."/>
            <person name="Riley R."/>
            <person name="Andreopoulos W."/>
            <person name="Labutti K."/>
            <person name="Pangilinan J."/>
            <person name="Ruiz-Duenas F.J."/>
            <person name="Barrasa J.M."/>
            <person name="Sanchez-Garcia M."/>
            <person name="Camarero S."/>
            <person name="Miyauchi S."/>
            <person name="Serrano A."/>
            <person name="Linde D."/>
            <person name="Babiker R."/>
            <person name="Drula E."/>
            <person name="Ayuso-Fernandez I."/>
            <person name="Pacheco R."/>
            <person name="Padilla G."/>
            <person name="Ferreira P."/>
            <person name="Barriuso J."/>
            <person name="Kellner H."/>
            <person name="Castanera R."/>
            <person name="Alfaro M."/>
            <person name="Ramirez L."/>
            <person name="Pisabarro A.G."/>
            <person name="Kuo A."/>
            <person name="Tritt A."/>
            <person name="Lipzen A."/>
            <person name="He G."/>
            <person name="Yan M."/>
            <person name="Ng V."/>
            <person name="Cullen D."/>
            <person name="Martin F."/>
            <person name="Rosso M.-N."/>
            <person name="Henrissat B."/>
            <person name="Hibbett D."/>
            <person name="Martinez A.T."/>
            <person name="Grigoriev I.V."/>
        </authorList>
    </citation>
    <scope>NUCLEOTIDE SEQUENCE</scope>
    <source>
        <strain evidence="10">CBS 506.95</strain>
    </source>
</reference>
<evidence type="ECO:0000256" key="6">
    <source>
        <dbReference type="ARBA" id="ARBA00022737"/>
    </source>
</evidence>
<evidence type="ECO:0000256" key="1">
    <source>
        <dbReference type="ARBA" id="ARBA00006734"/>
    </source>
</evidence>
<dbReference type="PROSITE" id="PS51147">
    <property type="entry name" value="PFTA"/>
    <property type="match status" value="5"/>
</dbReference>
<comment type="similarity">
    <text evidence="1 9">Belongs to the protein prenyltransferase subunit alpha family.</text>
</comment>
<dbReference type="AlphaFoldDB" id="A0A9P6EMB3"/>
<evidence type="ECO:0000256" key="3">
    <source>
        <dbReference type="ARBA" id="ARBA00014772"/>
    </source>
</evidence>
<evidence type="ECO:0000256" key="9">
    <source>
        <dbReference type="RuleBase" id="RU367120"/>
    </source>
</evidence>
<dbReference type="GO" id="GO:0097354">
    <property type="term" value="P:prenylation"/>
    <property type="evidence" value="ECO:0007669"/>
    <property type="project" value="UniProtKB-UniRule"/>
</dbReference>
<dbReference type="Proteomes" id="UP000807306">
    <property type="component" value="Unassembled WGS sequence"/>
</dbReference>
<proteinExistence type="inferred from homology"/>
<evidence type="ECO:0000256" key="4">
    <source>
        <dbReference type="ARBA" id="ARBA00022602"/>
    </source>
</evidence>
<dbReference type="SUPFAM" id="SSF48439">
    <property type="entry name" value="Protein prenylyltransferase"/>
    <property type="match status" value="1"/>
</dbReference>
<evidence type="ECO:0000256" key="5">
    <source>
        <dbReference type="ARBA" id="ARBA00022679"/>
    </source>
</evidence>
<evidence type="ECO:0000313" key="10">
    <source>
        <dbReference type="EMBL" id="KAF9532343.1"/>
    </source>
</evidence>
<keyword evidence="6" id="KW-0677">Repeat</keyword>
<protein>
    <recommendedName>
        <fullName evidence="3 9">Geranylgeranyl transferase type-2 subunit alpha</fullName>
        <ecNumber evidence="2 9">2.5.1.60</ecNumber>
    </recommendedName>
    <alternativeName>
        <fullName evidence="7 9">Geranylgeranyl transferase type II subunit alpha</fullName>
    </alternativeName>
</protein>
<keyword evidence="5 9" id="KW-0808">Transferase</keyword>
<evidence type="ECO:0000256" key="7">
    <source>
        <dbReference type="ARBA" id="ARBA00031267"/>
    </source>
</evidence>
<dbReference type="GO" id="GO:0004663">
    <property type="term" value="F:Rab geranylgeranyltransferase activity"/>
    <property type="evidence" value="ECO:0007669"/>
    <property type="project" value="UniProtKB-UniRule"/>
</dbReference>
<comment type="caution">
    <text evidence="10">The sequence shown here is derived from an EMBL/GenBank/DDBJ whole genome shotgun (WGS) entry which is preliminary data.</text>
</comment>
<dbReference type="PANTHER" id="PTHR11129:SF2">
    <property type="entry name" value="GERANYLGERANYL TRANSFERASE TYPE-2 SUBUNIT ALPHA"/>
    <property type="match status" value="1"/>
</dbReference>
<gene>
    <name evidence="10" type="ORF">CPB83DRAFT_847682</name>
</gene>
<dbReference type="GO" id="GO:0005968">
    <property type="term" value="C:Rab-protein geranylgeranyltransferase complex"/>
    <property type="evidence" value="ECO:0007669"/>
    <property type="project" value="TreeGrafter"/>
</dbReference>
<name>A0A9P6EMB3_9AGAR</name>
<evidence type="ECO:0000256" key="8">
    <source>
        <dbReference type="ARBA" id="ARBA00047658"/>
    </source>
</evidence>
<dbReference type="EMBL" id="MU157832">
    <property type="protein sequence ID" value="KAF9532343.1"/>
    <property type="molecule type" value="Genomic_DNA"/>
</dbReference>
<comment type="function">
    <text evidence="9">Catalyzes the transfer of a geranyl-geranyl moiety from geranyl-geranyl pyrophosphate to cysteines occuring in specific C-terminal amino acid sequences.</text>
</comment>
<dbReference type="EC" id="2.5.1.60" evidence="2 9"/>
<comment type="catalytic activity">
    <reaction evidence="8 9">
        <text>geranylgeranyl diphosphate + L-cysteinyl-[protein] = S-geranylgeranyl-L-cysteinyl-[protein] + diphosphate</text>
        <dbReference type="Rhea" id="RHEA:21240"/>
        <dbReference type="Rhea" id="RHEA-COMP:10131"/>
        <dbReference type="Rhea" id="RHEA-COMP:11537"/>
        <dbReference type="ChEBI" id="CHEBI:29950"/>
        <dbReference type="ChEBI" id="CHEBI:33019"/>
        <dbReference type="ChEBI" id="CHEBI:57533"/>
        <dbReference type="ChEBI" id="CHEBI:86021"/>
        <dbReference type="EC" id="2.5.1.60"/>
    </reaction>
</comment>
<dbReference type="InterPro" id="IPR002088">
    <property type="entry name" value="Prenyl_trans_a"/>
</dbReference>
<dbReference type="Gene3D" id="1.25.40.120">
    <property type="entry name" value="Protein prenylyltransferase"/>
    <property type="match status" value="1"/>
</dbReference>
<evidence type="ECO:0000256" key="2">
    <source>
        <dbReference type="ARBA" id="ARBA00012656"/>
    </source>
</evidence>
<dbReference type="FunFam" id="1.25.40.120:FF:000035">
    <property type="entry name" value="Geranylgeranyl transferase type-2 subunit alpha"/>
    <property type="match status" value="1"/>
</dbReference>
<dbReference type="Pfam" id="PF01239">
    <property type="entry name" value="PPTA"/>
    <property type="match status" value="5"/>
</dbReference>